<gene>
    <name evidence="1" type="ORF">METZ01_LOCUS323694</name>
</gene>
<reference evidence="1" key="1">
    <citation type="submission" date="2018-05" db="EMBL/GenBank/DDBJ databases">
        <authorList>
            <person name="Lanie J.A."/>
            <person name="Ng W.-L."/>
            <person name="Kazmierczak K.M."/>
            <person name="Andrzejewski T.M."/>
            <person name="Davidsen T.M."/>
            <person name="Wayne K.J."/>
            <person name="Tettelin H."/>
            <person name="Glass J.I."/>
            <person name="Rusch D."/>
            <person name="Podicherti R."/>
            <person name="Tsui H.-C.T."/>
            <person name="Winkler M.E."/>
        </authorList>
    </citation>
    <scope>NUCLEOTIDE SEQUENCE</scope>
</reference>
<organism evidence="1">
    <name type="scientific">marine metagenome</name>
    <dbReference type="NCBI Taxonomy" id="408172"/>
    <lineage>
        <taxon>unclassified sequences</taxon>
        <taxon>metagenomes</taxon>
        <taxon>ecological metagenomes</taxon>
    </lineage>
</organism>
<dbReference type="EMBL" id="UINC01106284">
    <property type="protein sequence ID" value="SVC70840.1"/>
    <property type="molecule type" value="Genomic_DNA"/>
</dbReference>
<name>A0A382PDD1_9ZZZZ</name>
<proteinExistence type="predicted"/>
<sequence length="89" mass="10482">MKGNKGFVGPSSLLYHIYPPTEVLSTKQIGTFDLEEEEDRTLRMRHFYTNRAKKGGSIIMDRIPFLFNDDAILMMCYPDKSEDYYYRNT</sequence>
<dbReference type="AlphaFoldDB" id="A0A382PDD1"/>
<accession>A0A382PDD1</accession>
<evidence type="ECO:0000313" key="1">
    <source>
        <dbReference type="EMBL" id="SVC70840.1"/>
    </source>
</evidence>
<feature type="non-terminal residue" evidence="1">
    <location>
        <position position="89"/>
    </location>
</feature>
<protein>
    <submittedName>
        <fullName evidence="1">Uncharacterized protein</fullName>
    </submittedName>
</protein>